<sequence>MESGERVKPADIKPNEYTSEPTYDEGQITESVHHILSPSALQDEIPVQNLESRVDSSEDTGLIRLEKLGIEVRLPANEAYSAKDVTFEPIHDIPPELVLKETEAIITVGLRMSPSDANFDIPVRVRMPHCGIFTKPEAAEVVIYYRKSASESFTAIPSTNGSPRCVVRHRDLDIYTNHFSEFWIVAVFRRIFIGKRVICTPYIPVSTSKNDEHELFVHVRDEHIRKLEVDDKYMAPIPGEQFLVRWRSGGLRITCKQSTEDDTTVTFI</sequence>
<dbReference type="Proteomes" id="UP000007110">
    <property type="component" value="Unassembled WGS sequence"/>
</dbReference>
<keyword evidence="4" id="KW-1185">Reference proteome</keyword>
<dbReference type="GO" id="GO:0005042">
    <property type="term" value="F:netrin receptor activity"/>
    <property type="evidence" value="ECO:0007669"/>
    <property type="project" value="InterPro"/>
</dbReference>
<dbReference type="InterPro" id="IPR037936">
    <property type="entry name" value="UNC5A-D"/>
</dbReference>
<dbReference type="KEGG" id="spu:593853"/>
<dbReference type="RefSeq" id="XP_030838368.1">
    <property type="nucleotide sequence ID" value="XM_030982508.1"/>
</dbReference>
<dbReference type="AlphaFoldDB" id="A0A7M7NRD8"/>
<evidence type="ECO:0000259" key="2">
    <source>
        <dbReference type="Pfam" id="PF00791"/>
    </source>
</evidence>
<feature type="domain" description="ZU5" evidence="2">
    <location>
        <begin position="60"/>
        <end position="145"/>
    </location>
</feature>
<dbReference type="Pfam" id="PF00791">
    <property type="entry name" value="ZU5"/>
    <property type="match status" value="1"/>
</dbReference>
<evidence type="ECO:0000256" key="1">
    <source>
        <dbReference type="SAM" id="MobiDB-lite"/>
    </source>
</evidence>
<dbReference type="GO" id="GO:0016020">
    <property type="term" value="C:membrane"/>
    <property type="evidence" value="ECO:0007669"/>
    <property type="project" value="InterPro"/>
</dbReference>
<dbReference type="EnsemblMetazoa" id="XM_030982508">
    <property type="protein sequence ID" value="XP_030838368"/>
    <property type="gene ID" value="LOC593853"/>
</dbReference>
<dbReference type="InterPro" id="IPR000906">
    <property type="entry name" value="ZU5_dom"/>
</dbReference>
<name>A0A7M7NRD8_STRPU</name>
<dbReference type="GeneID" id="593853"/>
<reference evidence="4" key="1">
    <citation type="submission" date="2015-02" db="EMBL/GenBank/DDBJ databases">
        <title>Genome sequencing for Strongylocentrotus purpuratus.</title>
        <authorList>
            <person name="Murali S."/>
            <person name="Liu Y."/>
            <person name="Vee V."/>
            <person name="English A."/>
            <person name="Wang M."/>
            <person name="Skinner E."/>
            <person name="Han Y."/>
            <person name="Muzny D.M."/>
            <person name="Worley K.C."/>
            <person name="Gibbs R.A."/>
        </authorList>
    </citation>
    <scope>NUCLEOTIDE SEQUENCE</scope>
</reference>
<dbReference type="InParanoid" id="A0A7M7NRD8"/>
<organism evidence="3 4">
    <name type="scientific">Strongylocentrotus purpuratus</name>
    <name type="common">Purple sea urchin</name>
    <dbReference type="NCBI Taxonomy" id="7668"/>
    <lineage>
        <taxon>Eukaryota</taxon>
        <taxon>Metazoa</taxon>
        <taxon>Echinodermata</taxon>
        <taxon>Eleutherozoa</taxon>
        <taxon>Echinozoa</taxon>
        <taxon>Echinoidea</taxon>
        <taxon>Euechinoidea</taxon>
        <taxon>Echinacea</taxon>
        <taxon>Camarodonta</taxon>
        <taxon>Echinidea</taxon>
        <taxon>Strongylocentrotidae</taxon>
        <taxon>Strongylocentrotus</taxon>
    </lineage>
</organism>
<feature type="compositionally biased region" description="Basic and acidic residues" evidence="1">
    <location>
        <begin position="1"/>
        <end position="14"/>
    </location>
</feature>
<reference evidence="3" key="2">
    <citation type="submission" date="2021-01" db="UniProtKB">
        <authorList>
            <consortium name="EnsemblMetazoa"/>
        </authorList>
    </citation>
    <scope>IDENTIFICATION</scope>
</reference>
<proteinExistence type="predicted"/>
<dbReference type="PANTHER" id="PTHR12582">
    <property type="entry name" value="NETRIN RECEPTOR UNC5"/>
    <property type="match status" value="1"/>
</dbReference>
<dbReference type="Gene3D" id="2.60.220.30">
    <property type="match status" value="1"/>
</dbReference>
<evidence type="ECO:0000313" key="3">
    <source>
        <dbReference type="EnsemblMetazoa" id="XP_030838368"/>
    </source>
</evidence>
<protein>
    <recommendedName>
        <fullName evidence="2">ZU5 domain-containing protein</fullName>
    </recommendedName>
</protein>
<evidence type="ECO:0000313" key="4">
    <source>
        <dbReference type="Proteomes" id="UP000007110"/>
    </source>
</evidence>
<feature type="region of interest" description="Disordered" evidence="1">
    <location>
        <begin position="1"/>
        <end position="25"/>
    </location>
</feature>
<dbReference type="PANTHER" id="PTHR12582:SF41">
    <property type="entry name" value="UNC5C-LIKE PROTEIN"/>
    <property type="match status" value="1"/>
</dbReference>
<accession>A0A7M7NRD8</accession>